<organism evidence="1 2">
    <name type="scientific">Trichostrongylus colubriformis</name>
    <name type="common">Black scour worm</name>
    <dbReference type="NCBI Taxonomy" id="6319"/>
    <lineage>
        <taxon>Eukaryota</taxon>
        <taxon>Metazoa</taxon>
        <taxon>Ecdysozoa</taxon>
        <taxon>Nematoda</taxon>
        <taxon>Chromadorea</taxon>
        <taxon>Rhabditida</taxon>
        <taxon>Rhabditina</taxon>
        <taxon>Rhabditomorpha</taxon>
        <taxon>Strongyloidea</taxon>
        <taxon>Trichostrongylidae</taxon>
        <taxon>Trichostrongylus</taxon>
    </lineage>
</organism>
<keyword evidence="2" id="KW-1185">Reference proteome</keyword>
<sequence>MTVIVAKVRLLRVFRHLMVSYQRLQMKFPTLERDSVFRRHYHINLTGELFRGVVVASKRGVHPVIKYPISGGEYCYAFEQVRTTKRGQVVYRCTRCKKNGNTISIAVLCMELFTLCVQMV</sequence>
<gene>
    <name evidence="1" type="ORF">GCK32_011233</name>
</gene>
<dbReference type="AlphaFoldDB" id="A0AAN8IKK4"/>
<comment type="caution">
    <text evidence="1">The sequence shown here is derived from an EMBL/GenBank/DDBJ whole genome shotgun (WGS) entry which is preliminary data.</text>
</comment>
<evidence type="ECO:0000313" key="1">
    <source>
        <dbReference type="EMBL" id="KAK5972722.1"/>
    </source>
</evidence>
<reference evidence="1 2" key="1">
    <citation type="submission" date="2019-10" db="EMBL/GenBank/DDBJ databases">
        <title>Assembly and Annotation for the nematode Trichostrongylus colubriformis.</title>
        <authorList>
            <person name="Martin J."/>
        </authorList>
    </citation>
    <scope>NUCLEOTIDE SEQUENCE [LARGE SCALE GENOMIC DNA]</scope>
    <source>
        <strain evidence="1">G859</strain>
        <tissue evidence="1">Whole worm</tissue>
    </source>
</reference>
<evidence type="ECO:0000313" key="2">
    <source>
        <dbReference type="Proteomes" id="UP001331761"/>
    </source>
</evidence>
<dbReference type="EMBL" id="WIXE01016366">
    <property type="protein sequence ID" value="KAK5972722.1"/>
    <property type="molecule type" value="Genomic_DNA"/>
</dbReference>
<proteinExistence type="predicted"/>
<protein>
    <submittedName>
        <fullName evidence="1">Uncharacterized protein</fullName>
    </submittedName>
</protein>
<accession>A0AAN8IKK4</accession>
<dbReference type="Proteomes" id="UP001331761">
    <property type="component" value="Unassembled WGS sequence"/>
</dbReference>
<name>A0AAN8IKK4_TRICO</name>